<keyword evidence="2 5" id="KW-0479">Metal-binding</keyword>
<keyword evidence="8" id="KW-1185">Reference proteome</keyword>
<dbReference type="InterPro" id="IPR013149">
    <property type="entry name" value="ADH-like_C"/>
</dbReference>
<dbReference type="SMART" id="SM00829">
    <property type="entry name" value="PKS_ER"/>
    <property type="match status" value="1"/>
</dbReference>
<dbReference type="Pfam" id="PF08240">
    <property type="entry name" value="ADH_N"/>
    <property type="match status" value="1"/>
</dbReference>
<dbReference type="InterPro" id="IPR011032">
    <property type="entry name" value="GroES-like_sf"/>
</dbReference>
<dbReference type="SUPFAM" id="SSF50129">
    <property type="entry name" value="GroES-like"/>
    <property type="match status" value="1"/>
</dbReference>
<dbReference type="Gene3D" id="3.40.50.720">
    <property type="entry name" value="NAD(P)-binding Rossmann-like Domain"/>
    <property type="match status" value="1"/>
</dbReference>
<comment type="cofactor">
    <cofactor evidence="1 5">
        <name>Zn(2+)</name>
        <dbReference type="ChEBI" id="CHEBI:29105"/>
    </cofactor>
</comment>
<dbReference type="PANTHER" id="PTHR43401">
    <property type="entry name" value="L-THREONINE 3-DEHYDROGENASE"/>
    <property type="match status" value="1"/>
</dbReference>
<keyword evidence="3 5" id="KW-0862">Zinc</keyword>
<dbReference type="PROSITE" id="PS00059">
    <property type="entry name" value="ADH_ZINC"/>
    <property type="match status" value="1"/>
</dbReference>
<dbReference type="InterPro" id="IPR020843">
    <property type="entry name" value="ER"/>
</dbReference>
<sequence>MRAAVFREPGVIEIDDIPVPVIGSDEVLVRVRAASICGTDLRIMKHGHFRLPAGQHRVLGHEVAGEIAEAGSEVRGFAVGDRVSVVPNVGCGRCRMCRRGLNNLCPDYEAFGITMDGGFEEYMRVPAAAIARGNLMHVPDVLSFEEAAILEPMSCCLHGQRKVDLQPDDVVVIVGAGPIGCFHALLAKQQGVQTVIVSNTRQPRLEIARRMGADITINISEQDLHEEVLRITDGEGADVVITCVSKPDVIAGASDLIGRLGRINVFSGLGDQARPAIDVNSLHYLEQTVTGTTGSSVRDYADVLAMAASPNVDLSPVITDRFPLEDIRAAMAQSASGTGMKSVILFD</sequence>
<evidence type="ECO:0000259" key="6">
    <source>
        <dbReference type="SMART" id="SM00829"/>
    </source>
</evidence>
<dbReference type="SUPFAM" id="SSF51735">
    <property type="entry name" value="NAD(P)-binding Rossmann-fold domains"/>
    <property type="match status" value="1"/>
</dbReference>
<evidence type="ECO:0000256" key="2">
    <source>
        <dbReference type="ARBA" id="ARBA00022723"/>
    </source>
</evidence>
<gene>
    <name evidence="7" type="ORF">LK09_15410</name>
</gene>
<evidence type="ECO:0000256" key="4">
    <source>
        <dbReference type="ARBA" id="ARBA00023002"/>
    </source>
</evidence>
<dbReference type="Gene3D" id="3.90.180.10">
    <property type="entry name" value="Medium-chain alcohol dehydrogenases, catalytic domain"/>
    <property type="match status" value="1"/>
</dbReference>
<dbReference type="AlphaFoldDB" id="A0A0B2A3L6"/>
<keyword evidence="4" id="KW-0560">Oxidoreductase</keyword>
<dbReference type="InterPro" id="IPR002328">
    <property type="entry name" value="ADH_Zn_CS"/>
</dbReference>
<evidence type="ECO:0000256" key="3">
    <source>
        <dbReference type="ARBA" id="ARBA00022833"/>
    </source>
</evidence>
<name>A0A0B2A3L6_9MICO</name>
<comment type="similarity">
    <text evidence="5">Belongs to the zinc-containing alcohol dehydrogenase family.</text>
</comment>
<dbReference type="InterPro" id="IPR050129">
    <property type="entry name" value="Zn_alcohol_dh"/>
</dbReference>
<proteinExistence type="inferred from homology"/>
<organism evidence="7 8">
    <name type="scientific">Microbacterium mangrovi</name>
    <dbReference type="NCBI Taxonomy" id="1348253"/>
    <lineage>
        <taxon>Bacteria</taxon>
        <taxon>Bacillati</taxon>
        <taxon>Actinomycetota</taxon>
        <taxon>Actinomycetes</taxon>
        <taxon>Micrococcales</taxon>
        <taxon>Microbacteriaceae</taxon>
        <taxon>Microbacterium</taxon>
    </lineage>
</organism>
<comment type="caution">
    <text evidence="7">The sequence shown here is derived from an EMBL/GenBank/DDBJ whole genome shotgun (WGS) entry which is preliminary data.</text>
</comment>
<dbReference type="GO" id="GO:0008270">
    <property type="term" value="F:zinc ion binding"/>
    <property type="evidence" value="ECO:0007669"/>
    <property type="project" value="InterPro"/>
</dbReference>
<reference evidence="7 8" key="1">
    <citation type="submission" date="2014-11" db="EMBL/GenBank/DDBJ databases">
        <title>Genome sequence of Microbacterium mangrovi MUSC 115(T).</title>
        <authorList>
            <person name="Lee L.-H."/>
        </authorList>
    </citation>
    <scope>NUCLEOTIDE SEQUENCE [LARGE SCALE GENOMIC DNA]</scope>
    <source>
        <strain evidence="7 8">MUSC 115</strain>
    </source>
</reference>
<dbReference type="CDD" id="cd08235">
    <property type="entry name" value="iditol_2_DH_like"/>
    <property type="match status" value="1"/>
</dbReference>
<dbReference type="Pfam" id="PF00107">
    <property type="entry name" value="ADH_zinc_N"/>
    <property type="match status" value="1"/>
</dbReference>
<evidence type="ECO:0000256" key="1">
    <source>
        <dbReference type="ARBA" id="ARBA00001947"/>
    </source>
</evidence>
<dbReference type="GO" id="GO:0016491">
    <property type="term" value="F:oxidoreductase activity"/>
    <property type="evidence" value="ECO:0007669"/>
    <property type="project" value="UniProtKB-KW"/>
</dbReference>
<dbReference type="STRING" id="1348253.LK09_15410"/>
<evidence type="ECO:0000313" key="8">
    <source>
        <dbReference type="Proteomes" id="UP000031030"/>
    </source>
</evidence>
<dbReference type="RefSeq" id="WP_039401398.1">
    <property type="nucleotide sequence ID" value="NZ_JTDK01000015.1"/>
</dbReference>
<evidence type="ECO:0000256" key="5">
    <source>
        <dbReference type="RuleBase" id="RU361277"/>
    </source>
</evidence>
<evidence type="ECO:0000313" key="7">
    <source>
        <dbReference type="EMBL" id="KHK96369.1"/>
    </source>
</evidence>
<protein>
    <submittedName>
        <fullName evidence="7">Alcohol dehydrogenase</fullName>
    </submittedName>
</protein>
<dbReference type="EMBL" id="JTDK01000015">
    <property type="protein sequence ID" value="KHK96369.1"/>
    <property type="molecule type" value="Genomic_DNA"/>
</dbReference>
<dbReference type="InterPro" id="IPR013154">
    <property type="entry name" value="ADH-like_N"/>
</dbReference>
<feature type="domain" description="Enoyl reductase (ER)" evidence="6">
    <location>
        <begin position="10"/>
        <end position="344"/>
    </location>
</feature>
<dbReference type="InterPro" id="IPR036291">
    <property type="entry name" value="NAD(P)-bd_dom_sf"/>
</dbReference>
<accession>A0A0B2A3L6</accession>
<dbReference type="PANTHER" id="PTHR43401:SF2">
    <property type="entry name" value="L-THREONINE 3-DEHYDROGENASE"/>
    <property type="match status" value="1"/>
</dbReference>
<dbReference type="Proteomes" id="UP000031030">
    <property type="component" value="Unassembled WGS sequence"/>
</dbReference>
<dbReference type="OrthoDB" id="9797931at2"/>